<sequence>MTSSGYQGLRAFPELESVTSAPRSHSPTTLHKESPRGGPVNIKEERDCFVYFMLLQQKPGQSPRLLIYQVSNLDSGVPARFSGSGAEKDFTLTISSVEPEDGADYYCFQGTSSPPTMAGRTKR</sequence>
<dbReference type="GeneTree" id="ENSGT00940000153770"/>
<reference evidence="3" key="3">
    <citation type="submission" date="2025-09" db="UniProtKB">
        <authorList>
            <consortium name="Ensembl"/>
        </authorList>
    </citation>
    <scope>IDENTIFICATION</scope>
</reference>
<feature type="compositionally biased region" description="Polar residues" evidence="1">
    <location>
        <begin position="17"/>
        <end position="29"/>
    </location>
</feature>
<evidence type="ECO:0000259" key="2">
    <source>
        <dbReference type="SMART" id="SM00406"/>
    </source>
</evidence>
<feature type="region of interest" description="Disordered" evidence="1">
    <location>
        <begin position="12"/>
        <end position="41"/>
    </location>
</feature>
<reference evidence="4" key="1">
    <citation type="submission" date="2018-12" db="EMBL/GenBank/DDBJ databases">
        <authorList>
            <person name="Yazar S."/>
        </authorList>
    </citation>
    <scope>NUCLEOTIDE SEQUENCE [LARGE SCALE GENOMIC DNA]</scope>
</reference>
<evidence type="ECO:0000256" key="1">
    <source>
        <dbReference type="SAM" id="MobiDB-lite"/>
    </source>
</evidence>
<dbReference type="AlphaFoldDB" id="A0A4X2M1B2"/>
<dbReference type="InterPro" id="IPR036179">
    <property type="entry name" value="Ig-like_dom_sf"/>
</dbReference>
<keyword evidence="4" id="KW-1185">Reference proteome</keyword>
<dbReference type="SMART" id="SM00406">
    <property type="entry name" value="IGv"/>
    <property type="match status" value="1"/>
</dbReference>
<feature type="domain" description="Immunoglobulin V-set" evidence="2">
    <location>
        <begin position="24"/>
        <end position="109"/>
    </location>
</feature>
<evidence type="ECO:0000313" key="4">
    <source>
        <dbReference type="Proteomes" id="UP000314987"/>
    </source>
</evidence>
<evidence type="ECO:0000313" key="3">
    <source>
        <dbReference type="Ensembl" id="ENSVURP00010027716.1"/>
    </source>
</evidence>
<dbReference type="InterPro" id="IPR013106">
    <property type="entry name" value="Ig_V-set"/>
</dbReference>
<dbReference type="Ensembl" id="ENSVURT00010031576.1">
    <property type="protein sequence ID" value="ENSVURP00010027716.1"/>
    <property type="gene ID" value="ENSVURG00010021217.1"/>
</dbReference>
<dbReference type="InterPro" id="IPR013783">
    <property type="entry name" value="Ig-like_fold"/>
</dbReference>
<proteinExistence type="predicted"/>
<dbReference type="PANTHER" id="PTHR23267">
    <property type="entry name" value="IMMUNOGLOBULIN LIGHT CHAIN"/>
    <property type="match status" value="1"/>
</dbReference>
<dbReference type="Gene3D" id="2.60.40.10">
    <property type="entry name" value="Immunoglobulins"/>
    <property type="match status" value="1"/>
</dbReference>
<dbReference type="SUPFAM" id="SSF48726">
    <property type="entry name" value="Immunoglobulin"/>
    <property type="match status" value="1"/>
</dbReference>
<organism evidence="3 4">
    <name type="scientific">Vombatus ursinus</name>
    <name type="common">Common wombat</name>
    <dbReference type="NCBI Taxonomy" id="29139"/>
    <lineage>
        <taxon>Eukaryota</taxon>
        <taxon>Metazoa</taxon>
        <taxon>Chordata</taxon>
        <taxon>Craniata</taxon>
        <taxon>Vertebrata</taxon>
        <taxon>Euteleostomi</taxon>
        <taxon>Mammalia</taxon>
        <taxon>Metatheria</taxon>
        <taxon>Diprotodontia</taxon>
        <taxon>Vombatidae</taxon>
        <taxon>Vombatus</taxon>
    </lineage>
</organism>
<protein>
    <recommendedName>
        <fullName evidence="2">Immunoglobulin V-set domain-containing protein</fullName>
    </recommendedName>
</protein>
<dbReference type="Pfam" id="PF07686">
    <property type="entry name" value="V-set"/>
    <property type="match status" value="1"/>
</dbReference>
<name>A0A4X2M1B2_VOMUR</name>
<dbReference type="InterPro" id="IPR050150">
    <property type="entry name" value="IgV_Light_Chain"/>
</dbReference>
<accession>A0A4X2M1B2</accession>
<reference evidence="3" key="2">
    <citation type="submission" date="2025-08" db="UniProtKB">
        <authorList>
            <consortium name="Ensembl"/>
        </authorList>
    </citation>
    <scope>IDENTIFICATION</scope>
</reference>
<dbReference type="Proteomes" id="UP000314987">
    <property type="component" value="Unassembled WGS sequence"/>
</dbReference>